<name>A0A7L5DZX5_9BACT</name>
<dbReference type="EMBL" id="CP051677">
    <property type="protein sequence ID" value="QJD81050.1"/>
    <property type="molecule type" value="Genomic_DNA"/>
</dbReference>
<reference evidence="1 2" key="1">
    <citation type="submission" date="2020-04" db="EMBL/GenBank/DDBJ databases">
        <title>Genome sequencing of novel species.</title>
        <authorList>
            <person name="Heo J."/>
            <person name="Kim S.-J."/>
            <person name="Kim J.-S."/>
            <person name="Hong S.-B."/>
            <person name="Kwon S.-W."/>
        </authorList>
    </citation>
    <scope>NUCLEOTIDE SEQUENCE [LARGE SCALE GENOMIC DNA]</scope>
    <source>
        <strain evidence="1 2">CJU-R4</strain>
    </source>
</reference>
<evidence type="ECO:0000313" key="2">
    <source>
        <dbReference type="Proteomes" id="UP000501128"/>
    </source>
</evidence>
<accession>A0A7L5DZX5</accession>
<dbReference type="Proteomes" id="UP000501128">
    <property type="component" value="Chromosome"/>
</dbReference>
<protein>
    <submittedName>
        <fullName evidence="1">Uncharacterized protein</fullName>
    </submittedName>
</protein>
<dbReference type="KEGG" id="srho:HH216_23455"/>
<keyword evidence="2" id="KW-1185">Reference proteome</keyword>
<proteinExistence type="predicted"/>
<organism evidence="1 2">
    <name type="scientific">Spirosoma rhododendri</name>
    <dbReference type="NCBI Taxonomy" id="2728024"/>
    <lineage>
        <taxon>Bacteria</taxon>
        <taxon>Pseudomonadati</taxon>
        <taxon>Bacteroidota</taxon>
        <taxon>Cytophagia</taxon>
        <taxon>Cytophagales</taxon>
        <taxon>Cytophagaceae</taxon>
        <taxon>Spirosoma</taxon>
    </lineage>
</organism>
<dbReference type="AlphaFoldDB" id="A0A7L5DZX5"/>
<evidence type="ECO:0000313" key="1">
    <source>
        <dbReference type="EMBL" id="QJD81050.1"/>
    </source>
</evidence>
<dbReference type="RefSeq" id="WP_169553069.1">
    <property type="nucleotide sequence ID" value="NZ_CP051677.1"/>
</dbReference>
<sequence>MNQTLAFNYSVVDLDEMTFDEMTLIEGGMTPYEAGRAVGALVQIAATIIAFL</sequence>
<gene>
    <name evidence="1" type="ORF">HH216_23455</name>
</gene>